<reference evidence="2" key="1">
    <citation type="submission" date="2020-02" db="EMBL/GenBank/DDBJ databases">
        <authorList>
            <person name="Meier V. D."/>
        </authorList>
    </citation>
    <scope>NUCLEOTIDE SEQUENCE</scope>
    <source>
        <strain evidence="2">AVDCRST_MAG60</strain>
    </source>
</reference>
<evidence type="ECO:0000256" key="1">
    <source>
        <dbReference type="SAM" id="MobiDB-lite"/>
    </source>
</evidence>
<organism evidence="2">
    <name type="scientific">uncultured Nocardioides sp</name>
    <dbReference type="NCBI Taxonomy" id="198441"/>
    <lineage>
        <taxon>Bacteria</taxon>
        <taxon>Bacillati</taxon>
        <taxon>Actinomycetota</taxon>
        <taxon>Actinomycetes</taxon>
        <taxon>Propionibacteriales</taxon>
        <taxon>Nocardioidaceae</taxon>
        <taxon>Nocardioides</taxon>
        <taxon>environmental samples</taxon>
    </lineage>
</organism>
<dbReference type="EMBL" id="CADCUN010000049">
    <property type="protein sequence ID" value="CAA9375366.1"/>
    <property type="molecule type" value="Genomic_DNA"/>
</dbReference>
<name>A0A6J4N258_9ACTN</name>
<feature type="compositionally biased region" description="Low complexity" evidence="1">
    <location>
        <begin position="29"/>
        <end position="42"/>
    </location>
</feature>
<feature type="region of interest" description="Disordered" evidence="1">
    <location>
        <begin position="1"/>
        <end position="42"/>
    </location>
</feature>
<feature type="compositionally biased region" description="Basic residues" evidence="1">
    <location>
        <begin position="1"/>
        <end position="16"/>
    </location>
</feature>
<gene>
    <name evidence="2" type="ORF">AVDCRST_MAG60-454</name>
</gene>
<proteinExistence type="predicted"/>
<sequence length="42" mass="4473">DARPHRPAPRRPRADRRGHPIGAGGQREPSSSSRSPSGSDTV</sequence>
<protein>
    <submittedName>
        <fullName evidence="2">Uncharacterized protein</fullName>
    </submittedName>
</protein>
<accession>A0A6J4N258</accession>
<evidence type="ECO:0000313" key="2">
    <source>
        <dbReference type="EMBL" id="CAA9375366.1"/>
    </source>
</evidence>
<dbReference type="AlphaFoldDB" id="A0A6J4N258"/>
<feature type="non-terminal residue" evidence="2">
    <location>
        <position position="1"/>
    </location>
</feature>
<feature type="non-terminal residue" evidence="2">
    <location>
        <position position="42"/>
    </location>
</feature>